<evidence type="ECO:0000313" key="11">
    <source>
        <dbReference type="EMBL" id="VFK28678.1"/>
    </source>
</evidence>
<dbReference type="InterPro" id="IPR047867">
    <property type="entry name" value="Ribosomal_uL22_bac/org-type"/>
</dbReference>
<dbReference type="EMBL" id="CAADFQ010000031">
    <property type="protein sequence ID" value="VFK32256.1"/>
    <property type="molecule type" value="Genomic_DNA"/>
</dbReference>
<comment type="function">
    <text evidence="7 10">This protein binds specifically to 23S rRNA; its binding is stimulated by other ribosomal proteins, e.g., L4, L17, and L20. It is important during the early stages of 50S assembly. It makes multiple contacts with different domains of the 23S rRNA in the assembled 50S subunit and ribosome.</text>
</comment>
<keyword evidence="2 7" id="KW-0699">rRNA-binding</keyword>
<dbReference type="InterPro" id="IPR018260">
    <property type="entry name" value="Ribosomal_uL22_CS"/>
</dbReference>
<evidence type="ECO:0000256" key="4">
    <source>
        <dbReference type="ARBA" id="ARBA00022980"/>
    </source>
</evidence>
<dbReference type="GO" id="GO:0019843">
    <property type="term" value="F:rRNA binding"/>
    <property type="evidence" value="ECO:0007669"/>
    <property type="project" value="UniProtKB-UniRule"/>
</dbReference>
<dbReference type="HAMAP" id="MF_01331_B">
    <property type="entry name" value="Ribosomal_uL22_B"/>
    <property type="match status" value="1"/>
</dbReference>
<dbReference type="SUPFAM" id="SSF54843">
    <property type="entry name" value="Ribosomal protein L22"/>
    <property type="match status" value="1"/>
</dbReference>
<evidence type="ECO:0000313" key="12">
    <source>
        <dbReference type="EMBL" id="VFK32256.1"/>
    </source>
</evidence>
<comment type="subunit">
    <text evidence="7 9">Part of the 50S ribosomal subunit.</text>
</comment>
<proteinExistence type="inferred from homology"/>
<dbReference type="Gene3D" id="3.90.470.10">
    <property type="entry name" value="Ribosomal protein L22/L17"/>
    <property type="match status" value="1"/>
</dbReference>
<dbReference type="NCBIfam" id="TIGR01044">
    <property type="entry name" value="rplV_bact"/>
    <property type="match status" value="1"/>
</dbReference>
<gene>
    <name evidence="7" type="primary">rplV</name>
    <name evidence="11" type="ORF">BECKMB1821G_GA0114241_104024</name>
    <name evidence="13" type="ORF">BECKMB1821H_GA0114242_103124</name>
    <name evidence="12" type="ORF">BECKMB1821I_GA0114274_103123</name>
</gene>
<dbReference type="GO" id="GO:0006412">
    <property type="term" value="P:translation"/>
    <property type="evidence" value="ECO:0007669"/>
    <property type="project" value="UniProtKB-UniRule"/>
</dbReference>
<evidence type="ECO:0000313" key="13">
    <source>
        <dbReference type="EMBL" id="VFK75775.1"/>
    </source>
</evidence>
<evidence type="ECO:0000256" key="6">
    <source>
        <dbReference type="ARBA" id="ARBA00035207"/>
    </source>
</evidence>
<evidence type="ECO:0000256" key="9">
    <source>
        <dbReference type="RuleBase" id="RU004006"/>
    </source>
</evidence>
<dbReference type="PROSITE" id="PS00464">
    <property type="entry name" value="RIBOSOMAL_L22"/>
    <property type="match status" value="1"/>
</dbReference>
<dbReference type="GO" id="GO:0003735">
    <property type="term" value="F:structural constituent of ribosome"/>
    <property type="evidence" value="ECO:0007669"/>
    <property type="project" value="InterPro"/>
</dbReference>
<reference evidence="13" key="1">
    <citation type="submission" date="2019-02" db="EMBL/GenBank/DDBJ databases">
        <authorList>
            <person name="Gruber-Vodicka R. H."/>
            <person name="Seah K. B. B."/>
        </authorList>
    </citation>
    <scope>NUCLEOTIDE SEQUENCE</scope>
    <source>
        <strain evidence="11">BECK_BZ197</strain>
        <strain evidence="13">BECK_BZ198</strain>
        <strain evidence="12">BECK_BZ199</strain>
    </source>
</reference>
<comment type="function">
    <text evidence="7">The globular domain of the protein is located near the polypeptide exit tunnel on the outside of the subunit, while an extended beta-hairpin is found that lines the wall of the exit tunnel in the center of the 70S ribosome.</text>
</comment>
<keyword evidence="3 7" id="KW-0694">RNA-binding</keyword>
<dbReference type="InterPro" id="IPR036394">
    <property type="entry name" value="Ribosomal_uL22_sf"/>
</dbReference>
<dbReference type="InterPro" id="IPR005727">
    <property type="entry name" value="Ribosomal_uL22_bac/chlpt-type"/>
</dbReference>
<organism evidence="13">
    <name type="scientific">Candidatus Kentrum sp. MB</name>
    <dbReference type="NCBI Taxonomy" id="2138164"/>
    <lineage>
        <taxon>Bacteria</taxon>
        <taxon>Pseudomonadati</taxon>
        <taxon>Pseudomonadota</taxon>
        <taxon>Gammaproteobacteria</taxon>
        <taxon>Candidatus Kentrum</taxon>
    </lineage>
</organism>
<evidence type="ECO:0000256" key="1">
    <source>
        <dbReference type="ARBA" id="ARBA00009451"/>
    </source>
</evidence>
<dbReference type="GO" id="GO:0022625">
    <property type="term" value="C:cytosolic large ribosomal subunit"/>
    <property type="evidence" value="ECO:0007669"/>
    <property type="project" value="TreeGrafter"/>
</dbReference>
<evidence type="ECO:0000256" key="8">
    <source>
        <dbReference type="RuleBase" id="RU004005"/>
    </source>
</evidence>
<dbReference type="Pfam" id="PF00237">
    <property type="entry name" value="Ribosomal_L22"/>
    <property type="match status" value="1"/>
</dbReference>
<dbReference type="PANTHER" id="PTHR13501:SF8">
    <property type="entry name" value="LARGE RIBOSOMAL SUBUNIT PROTEIN UL22M"/>
    <property type="match status" value="1"/>
</dbReference>
<evidence type="ECO:0000256" key="3">
    <source>
        <dbReference type="ARBA" id="ARBA00022884"/>
    </source>
</evidence>
<dbReference type="PANTHER" id="PTHR13501">
    <property type="entry name" value="CHLOROPLAST 50S RIBOSOMAL PROTEIN L22-RELATED"/>
    <property type="match status" value="1"/>
</dbReference>
<dbReference type="EMBL" id="CAADGH010000031">
    <property type="protein sequence ID" value="VFK75775.1"/>
    <property type="molecule type" value="Genomic_DNA"/>
</dbReference>
<dbReference type="CDD" id="cd00336">
    <property type="entry name" value="Ribosomal_L22"/>
    <property type="match status" value="1"/>
</dbReference>
<dbReference type="InterPro" id="IPR001063">
    <property type="entry name" value="Ribosomal_uL22"/>
</dbReference>
<evidence type="ECO:0000256" key="5">
    <source>
        <dbReference type="ARBA" id="ARBA00023274"/>
    </source>
</evidence>
<dbReference type="EMBL" id="CAADFO010000040">
    <property type="protein sequence ID" value="VFK28678.1"/>
    <property type="molecule type" value="Genomic_DNA"/>
</dbReference>
<sequence>MSVTAKLRFIRISPQKARLVADQVRGLDVGKATDLLQLSRKKAARIVGKLLSAAVANAEHNEGMDIDKLYVSALYVDQGPSYKRIRVRARGRVNRILKRTSHITITLSDTLYNS</sequence>
<dbReference type="AlphaFoldDB" id="A0A451BC29"/>
<evidence type="ECO:0000256" key="10">
    <source>
        <dbReference type="RuleBase" id="RU004008"/>
    </source>
</evidence>
<protein>
    <recommendedName>
        <fullName evidence="6 7">Large ribosomal subunit protein uL22</fullName>
    </recommendedName>
</protein>
<name>A0A451BC29_9GAMM</name>
<evidence type="ECO:0000256" key="2">
    <source>
        <dbReference type="ARBA" id="ARBA00022730"/>
    </source>
</evidence>
<comment type="similarity">
    <text evidence="1 7 8">Belongs to the universal ribosomal protein uL22 family.</text>
</comment>
<keyword evidence="5 7" id="KW-0687">Ribonucleoprotein</keyword>
<keyword evidence="4 7" id="KW-0689">Ribosomal protein</keyword>
<evidence type="ECO:0000256" key="7">
    <source>
        <dbReference type="HAMAP-Rule" id="MF_01331"/>
    </source>
</evidence>
<accession>A0A451BC29</accession>